<feature type="domain" description="FlgD/Vpr Ig-like" evidence="7">
    <location>
        <begin position="109"/>
        <end position="178"/>
    </location>
</feature>
<comment type="caution">
    <text evidence="9">The sequence shown here is derived from an EMBL/GenBank/DDBJ whole genome shotgun (WGS) entry which is preliminary data.</text>
</comment>
<evidence type="ECO:0000259" key="7">
    <source>
        <dbReference type="Pfam" id="PF13860"/>
    </source>
</evidence>
<dbReference type="InterPro" id="IPR025965">
    <property type="entry name" value="FlgD/Vpr_Ig-like"/>
</dbReference>
<feature type="region of interest" description="Disordered" evidence="6">
    <location>
        <begin position="230"/>
        <end position="250"/>
    </location>
</feature>
<dbReference type="Proteomes" id="UP001597216">
    <property type="component" value="Unassembled WGS sequence"/>
</dbReference>
<dbReference type="Pfam" id="PF13861">
    <property type="entry name" value="FLgD_tudor"/>
    <property type="match status" value="1"/>
</dbReference>
<organism evidence="9 10">
    <name type="scientific">Phenylobacterium conjunctum</name>
    <dbReference type="NCBI Taxonomy" id="1298959"/>
    <lineage>
        <taxon>Bacteria</taxon>
        <taxon>Pseudomonadati</taxon>
        <taxon>Pseudomonadota</taxon>
        <taxon>Alphaproteobacteria</taxon>
        <taxon>Caulobacterales</taxon>
        <taxon>Caulobacteraceae</taxon>
        <taxon>Phenylobacterium</taxon>
    </lineage>
</organism>
<dbReference type="EMBL" id="JBHTLQ010000065">
    <property type="protein sequence ID" value="MFD1192595.1"/>
    <property type="molecule type" value="Genomic_DNA"/>
</dbReference>
<evidence type="ECO:0000256" key="2">
    <source>
        <dbReference type="ARBA" id="ARBA00016013"/>
    </source>
</evidence>
<dbReference type="Gene3D" id="2.60.40.4070">
    <property type="match status" value="1"/>
</dbReference>
<evidence type="ECO:0000256" key="3">
    <source>
        <dbReference type="ARBA" id="ARBA00022795"/>
    </source>
</evidence>
<keyword evidence="9" id="KW-0282">Flagellum</keyword>
<evidence type="ECO:0000313" key="9">
    <source>
        <dbReference type="EMBL" id="MFD1192595.1"/>
    </source>
</evidence>
<proteinExistence type="inferred from homology"/>
<evidence type="ECO:0000256" key="6">
    <source>
        <dbReference type="SAM" id="MobiDB-lite"/>
    </source>
</evidence>
<dbReference type="Gene3D" id="2.30.30.910">
    <property type="match status" value="1"/>
</dbReference>
<dbReference type="RefSeq" id="WP_374345058.1">
    <property type="nucleotide sequence ID" value="NZ_JBHTLQ010000065.1"/>
</dbReference>
<dbReference type="InterPro" id="IPR025963">
    <property type="entry name" value="FLgD_Tudor"/>
</dbReference>
<dbReference type="Pfam" id="PF03963">
    <property type="entry name" value="FlgD"/>
    <property type="match status" value="1"/>
</dbReference>
<comment type="function">
    <text evidence="4 5">Required for flagellar hook formation. May act as a scaffolding protein.</text>
</comment>
<evidence type="ECO:0000313" key="10">
    <source>
        <dbReference type="Proteomes" id="UP001597216"/>
    </source>
</evidence>
<evidence type="ECO:0000256" key="1">
    <source>
        <dbReference type="ARBA" id="ARBA00010577"/>
    </source>
</evidence>
<evidence type="ECO:0000256" key="5">
    <source>
        <dbReference type="RuleBase" id="RU362076"/>
    </source>
</evidence>
<keyword evidence="10" id="KW-1185">Reference proteome</keyword>
<evidence type="ECO:0000259" key="8">
    <source>
        <dbReference type="Pfam" id="PF13861"/>
    </source>
</evidence>
<dbReference type="Pfam" id="PF13860">
    <property type="entry name" value="FlgD_ig"/>
    <property type="match status" value="1"/>
</dbReference>
<accession>A0ABW3T789</accession>
<gene>
    <name evidence="9" type="ORF">ACFQ27_18535</name>
</gene>
<keyword evidence="9" id="KW-0969">Cilium</keyword>
<comment type="similarity">
    <text evidence="1 5">Belongs to the FlgD family.</text>
</comment>
<reference evidence="10" key="1">
    <citation type="journal article" date="2019" name="Int. J. Syst. Evol. Microbiol.">
        <title>The Global Catalogue of Microorganisms (GCM) 10K type strain sequencing project: providing services to taxonomists for standard genome sequencing and annotation.</title>
        <authorList>
            <consortium name="The Broad Institute Genomics Platform"/>
            <consortium name="The Broad Institute Genome Sequencing Center for Infectious Disease"/>
            <person name="Wu L."/>
            <person name="Ma J."/>
        </authorList>
    </citation>
    <scope>NUCLEOTIDE SEQUENCE [LARGE SCALE GENOMIC DNA]</scope>
    <source>
        <strain evidence="10">CCUG 55074</strain>
    </source>
</reference>
<keyword evidence="9" id="KW-0966">Cell projection</keyword>
<protein>
    <recommendedName>
        <fullName evidence="2 5">Basal-body rod modification protein FlgD</fullName>
    </recommendedName>
</protein>
<sequence length="250" mass="26091">MAVDSTSGVTTNAVKDTGALGKARLATNFDTFMTLLTTQLKNQDPLSPLDSNQFTQQLTQMTGVEQQIYSNDLLKQLITNTGSGISTAVSLIGREVKATGAEAGIVKGQAEWGYTLPREAANVKIEVLDSNNKLVHASNADTDGTSAGDHSFTWNGKDLTGKQLPDGGTYTVRITAVDSSGATVAATTFVKGVVTGVEQASGKSLITVNGAKIPWENVTSIKQIDTTTTASTTNTTTNDNTTQTPANDAA</sequence>
<feature type="domain" description="FlgD Tudor-like" evidence="8">
    <location>
        <begin position="87"/>
        <end position="219"/>
    </location>
</feature>
<dbReference type="InterPro" id="IPR005648">
    <property type="entry name" value="FlgD"/>
</dbReference>
<evidence type="ECO:0000256" key="4">
    <source>
        <dbReference type="ARBA" id="ARBA00024746"/>
    </source>
</evidence>
<name>A0ABW3T789_9CAUL</name>
<keyword evidence="3 5" id="KW-1005">Bacterial flagellum biogenesis</keyword>